<dbReference type="VEuPathDB" id="PlasmoDB:PVVCY_0501490"/>
<feature type="compositionally biased region" description="Basic and acidic residues" evidence="1">
    <location>
        <begin position="1"/>
        <end position="11"/>
    </location>
</feature>
<evidence type="ECO:0000313" key="3">
    <source>
        <dbReference type="EMBL" id="VEV55264.1"/>
    </source>
</evidence>
<dbReference type="GeneID" id="19962081"/>
<organism evidence="2 4">
    <name type="scientific">Plasmodium vinckei vinckei</name>
    <dbReference type="NCBI Taxonomy" id="54757"/>
    <lineage>
        <taxon>Eukaryota</taxon>
        <taxon>Sar</taxon>
        <taxon>Alveolata</taxon>
        <taxon>Apicomplexa</taxon>
        <taxon>Aconoidasida</taxon>
        <taxon>Haemosporida</taxon>
        <taxon>Plasmodiidae</taxon>
        <taxon>Plasmodium</taxon>
        <taxon>Plasmodium (Vinckeia)</taxon>
    </lineage>
</organism>
<evidence type="ECO:0000256" key="1">
    <source>
        <dbReference type="SAM" id="MobiDB-lite"/>
    </source>
</evidence>
<dbReference type="Proteomes" id="UP000030681">
    <property type="component" value="Unassembled WGS sequence"/>
</dbReference>
<dbReference type="EMBL" id="KL446952">
    <property type="protein sequence ID" value="KEG01287.1"/>
    <property type="molecule type" value="Genomic_DNA"/>
</dbReference>
<proteinExistence type="predicted"/>
<evidence type="ECO:0000313" key="2">
    <source>
        <dbReference type="EMBL" id="KEG01287.1"/>
    </source>
</evidence>
<accession>A0A081IC79</accession>
<dbReference type="RefSeq" id="XP_008625742.1">
    <property type="nucleotide sequence ID" value="XM_008627520.1"/>
</dbReference>
<gene>
    <name evidence="3" type="ORF">PVVCY_0501490</name>
    <name evidence="2" type="ORF">YYE_03875</name>
</gene>
<feature type="region of interest" description="Disordered" evidence="1">
    <location>
        <begin position="1"/>
        <end position="20"/>
    </location>
</feature>
<evidence type="ECO:0000313" key="4">
    <source>
        <dbReference type="Proteomes" id="UP000030681"/>
    </source>
</evidence>
<dbReference type="KEGG" id="pvv:PVVCY_0501490"/>
<reference evidence="3 5" key="2">
    <citation type="submission" date="2019-01" db="EMBL/GenBank/DDBJ databases">
        <authorList>
            <person name="Ramaprasad A."/>
        </authorList>
    </citation>
    <scope>NUCLEOTIDE SEQUENCE [LARGE SCALE GENOMIC DNA]</scope>
</reference>
<dbReference type="OrthoDB" id="328505at2759"/>
<sequence length="224" mass="26490">MKKEKILHPDEESNVSDQMSLKRDKKQIEALVYSLKKNIREHEELKSRANYFFSTDDLLHQTLFNLCQFIPNDKDILGIEKNIKNYNSEIRLEFTNSDTTSWSNQTIIDDVAINENKESKKPNTTVCNIKEKEKKNTCVEWLGFINEANGYAATKIFSPFVSHEYYTYTNRIIYFLFQKTNYLKVEDFLNNHNFVNKIIPMYMKCKNKLCVKLSHINPSNDLYL</sequence>
<dbReference type="AlphaFoldDB" id="A0A081IC79"/>
<evidence type="ECO:0000313" key="5">
    <source>
        <dbReference type="Proteomes" id="UP000290582"/>
    </source>
</evidence>
<dbReference type="EMBL" id="LR215061">
    <property type="protein sequence ID" value="VEV55264.1"/>
    <property type="molecule type" value="Genomic_DNA"/>
</dbReference>
<name>A0A081IC79_PLAVN</name>
<protein>
    <submittedName>
        <fullName evidence="2">Uncharacterized protein</fullName>
    </submittedName>
</protein>
<dbReference type="Proteomes" id="UP000290582">
    <property type="component" value="Chromosome PVVCY_05"/>
</dbReference>
<reference evidence="2 4" key="1">
    <citation type="submission" date="2013-02" db="EMBL/GenBank/DDBJ databases">
        <title>The Genome Sequence of Plasmodium vinckei vinckei.</title>
        <authorList>
            <consortium name="The Broad Institute Genome Sequencing Platform"/>
            <consortium name="The Broad Institute Genome Sequencing Center for Infectious Disease"/>
            <person name="Neafsey D."/>
            <person name="Cheeseman I."/>
            <person name="Volkman S."/>
            <person name="Adams J."/>
            <person name="Walker B."/>
            <person name="Young S.K."/>
            <person name="Zeng Q."/>
            <person name="Gargeya S."/>
            <person name="Fitzgerald M."/>
            <person name="Haas B."/>
            <person name="Abouelleil A."/>
            <person name="Alvarado L."/>
            <person name="Arachchi H.M."/>
            <person name="Berlin A.M."/>
            <person name="Chapman S.B."/>
            <person name="Dewar J."/>
            <person name="Goldberg J."/>
            <person name="Griggs A."/>
            <person name="Gujja S."/>
            <person name="Hansen M."/>
            <person name="Howarth C."/>
            <person name="Imamovic A."/>
            <person name="Larimer J."/>
            <person name="McCowan C."/>
            <person name="Murphy C."/>
            <person name="Neiman D."/>
            <person name="Pearson M."/>
            <person name="Priest M."/>
            <person name="Roberts A."/>
            <person name="Saif S."/>
            <person name="Shea T."/>
            <person name="Sisk P."/>
            <person name="Sykes S."/>
            <person name="Wortman J."/>
            <person name="Nusbaum C."/>
            <person name="Birren B."/>
        </authorList>
    </citation>
    <scope>NUCLEOTIDE SEQUENCE [LARGE SCALE GENOMIC DNA]</scope>
    <source>
        <strain evidence="4">vinckei</strain>
        <strain evidence="2">Vinckei</strain>
    </source>
</reference>